<name>A0A6M3LW84_9ZZZZ</name>
<protein>
    <submittedName>
        <fullName evidence="1">Uncharacterized protein</fullName>
    </submittedName>
</protein>
<dbReference type="AlphaFoldDB" id="A0A6M3LW84"/>
<gene>
    <name evidence="1" type="ORF">MM171A00924_0005</name>
</gene>
<accession>A0A6M3LW84</accession>
<proteinExistence type="predicted"/>
<evidence type="ECO:0000313" key="1">
    <source>
        <dbReference type="EMBL" id="QJA99650.1"/>
    </source>
</evidence>
<dbReference type="EMBL" id="MT143661">
    <property type="protein sequence ID" value="QJA99650.1"/>
    <property type="molecule type" value="Genomic_DNA"/>
</dbReference>
<organism evidence="1">
    <name type="scientific">viral metagenome</name>
    <dbReference type="NCBI Taxonomy" id="1070528"/>
    <lineage>
        <taxon>unclassified sequences</taxon>
        <taxon>metagenomes</taxon>
        <taxon>organismal metagenomes</taxon>
    </lineage>
</organism>
<sequence length="181" mass="22014">MRKFDSKDEMYFQWYLEELVKDGEVEKFYFQHPVFHICESKSYTKAANGKGKKYTLLREHDYTADFMIVWSELAKERYTTVLSEDKCIVYPRNFFTSQILPNSEGKLVSVIEIKPKFDRYNMTRLFKINQKIVYNLYNVYVQEVNYLTVFKNTFVPQRYLLTDSNKHKRKINFNYVEKSRY</sequence>
<reference evidence="1" key="1">
    <citation type="submission" date="2020-03" db="EMBL/GenBank/DDBJ databases">
        <title>The deep terrestrial virosphere.</title>
        <authorList>
            <person name="Holmfeldt K."/>
            <person name="Nilsson E."/>
            <person name="Simone D."/>
            <person name="Lopez-Fernandez M."/>
            <person name="Wu X."/>
            <person name="de Brujin I."/>
            <person name="Lundin D."/>
            <person name="Andersson A."/>
            <person name="Bertilsson S."/>
            <person name="Dopson M."/>
        </authorList>
    </citation>
    <scope>NUCLEOTIDE SEQUENCE</scope>
    <source>
        <strain evidence="1">MM171A00924</strain>
    </source>
</reference>